<dbReference type="Gene3D" id="1.20.5.170">
    <property type="match status" value="1"/>
</dbReference>
<evidence type="ECO:0000256" key="2">
    <source>
        <dbReference type="SAM" id="Phobius"/>
    </source>
</evidence>
<feature type="transmembrane region" description="Helical" evidence="2">
    <location>
        <begin position="262"/>
        <end position="281"/>
    </location>
</feature>
<evidence type="ECO:0000313" key="3">
    <source>
        <dbReference type="EMBL" id="HJG16316.1"/>
    </source>
</evidence>
<name>A0A921IFQ7_9LACO</name>
<keyword evidence="2" id="KW-1133">Transmembrane helix</keyword>
<reference evidence="3" key="2">
    <citation type="submission" date="2021-09" db="EMBL/GenBank/DDBJ databases">
        <authorList>
            <person name="Gilroy R."/>
        </authorList>
    </citation>
    <scope>NUCLEOTIDE SEQUENCE</scope>
    <source>
        <strain evidence="3">CHK189-29639</strain>
    </source>
</reference>
<protein>
    <submittedName>
        <fullName evidence="3">Uncharacterized protein</fullName>
    </submittedName>
</protein>
<proteinExistence type="predicted"/>
<feature type="coiled-coil region" evidence="1">
    <location>
        <begin position="85"/>
        <end position="154"/>
    </location>
</feature>
<organism evidence="3 4">
    <name type="scientific">Ligilactobacillus salivarius</name>
    <dbReference type="NCBI Taxonomy" id="1624"/>
    <lineage>
        <taxon>Bacteria</taxon>
        <taxon>Bacillati</taxon>
        <taxon>Bacillota</taxon>
        <taxon>Bacilli</taxon>
        <taxon>Lactobacillales</taxon>
        <taxon>Lactobacillaceae</taxon>
        <taxon>Ligilactobacillus</taxon>
    </lineage>
</organism>
<sequence length="287" mass="32409">MDNEISIDLFIDIFIGYTKNKDNGALGLYESIKENLMTLSTLSNLCKEYSDISKYIYNLSEEDFKLLKNFFDIGDEKKGSYNGILEDLKELSVDQKDNLKRFERHVKLSCHQRDYIVNNFTKVSDELKNVKGEIKDTENKVGNLTSNVSKASDEMGKNRKDFDKITEKVKQAKSKVNGIYSEFVGILGVFTALSFALMGSVQVFGNILKNINTPNVGNIGYVLVVGGVYLLLIYLVIMTLFIGMKKVFKEGSEYQFNRAFTWRIIGTSAVLVLSGLGLIVIHEFCLT</sequence>
<evidence type="ECO:0000256" key="1">
    <source>
        <dbReference type="SAM" id="Coils"/>
    </source>
</evidence>
<keyword evidence="2" id="KW-0812">Transmembrane</keyword>
<keyword evidence="1" id="KW-0175">Coiled coil</keyword>
<evidence type="ECO:0000313" key="4">
    <source>
        <dbReference type="Proteomes" id="UP000759256"/>
    </source>
</evidence>
<dbReference type="Proteomes" id="UP000759256">
    <property type="component" value="Unassembled WGS sequence"/>
</dbReference>
<feature type="transmembrane region" description="Helical" evidence="2">
    <location>
        <begin position="219"/>
        <end position="242"/>
    </location>
</feature>
<gene>
    <name evidence="3" type="ORF">K8V06_09315</name>
</gene>
<dbReference type="AlphaFoldDB" id="A0A921IFQ7"/>
<accession>A0A921IFQ7</accession>
<keyword evidence="2" id="KW-0472">Membrane</keyword>
<reference evidence="3" key="1">
    <citation type="journal article" date="2021" name="PeerJ">
        <title>Extensive microbial diversity within the chicken gut microbiome revealed by metagenomics and culture.</title>
        <authorList>
            <person name="Gilroy R."/>
            <person name="Ravi A."/>
            <person name="Getino M."/>
            <person name="Pursley I."/>
            <person name="Horton D.L."/>
            <person name="Alikhan N.F."/>
            <person name="Baker D."/>
            <person name="Gharbi K."/>
            <person name="Hall N."/>
            <person name="Watson M."/>
            <person name="Adriaenssens E.M."/>
            <person name="Foster-Nyarko E."/>
            <person name="Jarju S."/>
            <person name="Secka A."/>
            <person name="Antonio M."/>
            <person name="Oren A."/>
            <person name="Chaudhuri R.R."/>
            <person name="La Ragione R."/>
            <person name="Hildebrand F."/>
            <person name="Pallen M.J."/>
        </authorList>
    </citation>
    <scope>NUCLEOTIDE SEQUENCE</scope>
    <source>
        <strain evidence="3">CHK189-29639</strain>
    </source>
</reference>
<comment type="caution">
    <text evidence="3">The sequence shown here is derived from an EMBL/GenBank/DDBJ whole genome shotgun (WGS) entry which is preliminary data.</text>
</comment>
<feature type="transmembrane region" description="Helical" evidence="2">
    <location>
        <begin position="179"/>
        <end position="199"/>
    </location>
</feature>
<dbReference type="EMBL" id="DYVK01000091">
    <property type="protein sequence ID" value="HJG16316.1"/>
    <property type="molecule type" value="Genomic_DNA"/>
</dbReference>
<dbReference type="RefSeq" id="WP_095761282.1">
    <property type="nucleotide sequence ID" value="NZ_CP089851.1"/>
</dbReference>